<proteinExistence type="predicted"/>
<protein>
    <submittedName>
        <fullName evidence="1">Uncharacterized protein</fullName>
    </submittedName>
</protein>
<keyword evidence="2" id="KW-1185">Reference proteome</keyword>
<dbReference type="Proteomes" id="UP000596742">
    <property type="component" value="Unassembled WGS sequence"/>
</dbReference>
<evidence type="ECO:0000313" key="2">
    <source>
        <dbReference type="Proteomes" id="UP000596742"/>
    </source>
</evidence>
<gene>
    <name evidence="1" type="ORF">MGAL_10B028410</name>
</gene>
<organism evidence="1 2">
    <name type="scientific">Mytilus galloprovincialis</name>
    <name type="common">Mediterranean mussel</name>
    <dbReference type="NCBI Taxonomy" id="29158"/>
    <lineage>
        <taxon>Eukaryota</taxon>
        <taxon>Metazoa</taxon>
        <taxon>Spiralia</taxon>
        <taxon>Lophotrochozoa</taxon>
        <taxon>Mollusca</taxon>
        <taxon>Bivalvia</taxon>
        <taxon>Autobranchia</taxon>
        <taxon>Pteriomorphia</taxon>
        <taxon>Mytilida</taxon>
        <taxon>Mytiloidea</taxon>
        <taxon>Mytilidae</taxon>
        <taxon>Mytilinae</taxon>
        <taxon>Mytilus</taxon>
    </lineage>
</organism>
<sequence>MNVFDNEQVIGNKSGIRPKNKAKISIITNKGYVAIKENLQKMKELKPPYIIRKDTEDYLNFPEFDPDVLKSTVESIIDSKSDRNKSYIDAHYEQLYLFLEVAMRVVAEEQEEEEENLRDYIDRNIIEKEITESFIKCSICGTLNSKKKRICQRCNEKEGIKKARTEEKLNDNQGNERRKTKEESFTKLEFDIGIDGEVKITSTNDVKDNERYDHVQSGHKGKKELILSDPVFCNPNSFDTVARVLRQIGQIGIYQYGGNSRHWTHVCCDGVPYLICKKLKEEAVTQYLNDDIDIPNMSYPIPVTPQERDKFEDINNQTKAQIAKEISYCMEMLPEGEIHDYFEVCFKKVKAGKKTEYLSFLAELRDVIRSGLAEDADEVHHHNI</sequence>
<dbReference type="EMBL" id="UYJE01008321">
    <property type="protein sequence ID" value="VDI62900.1"/>
    <property type="molecule type" value="Genomic_DNA"/>
</dbReference>
<accession>A0A8B6GF54</accession>
<reference evidence="1" key="1">
    <citation type="submission" date="2018-11" db="EMBL/GenBank/DDBJ databases">
        <authorList>
            <person name="Alioto T."/>
            <person name="Alioto T."/>
        </authorList>
    </citation>
    <scope>NUCLEOTIDE SEQUENCE</scope>
</reference>
<dbReference type="OrthoDB" id="6146739at2759"/>
<comment type="caution">
    <text evidence="1">The sequence shown here is derived from an EMBL/GenBank/DDBJ whole genome shotgun (WGS) entry which is preliminary data.</text>
</comment>
<name>A0A8B6GF54_MYTGA</name>
<dbReference type="AlphaFoldDB" id="A0A8B6GF54"/>
<evidence type="ECO:0000313" key="1">
    <source>
        <dbReference type="EMBL" id="VDI62900.1"/>
    </source>
</evidence>